<organism evidence="2 3">
    <name type="scientific">Gemmata massiliana</name>
    <dbReference type="NCBI Taxonomy" id="1210884"/>
    <lineage>
        <taxon>Bacteria</taxon>
        <taxon>Pseudomonadati</taxon>
        <taxon>Planctomycetota</taxon>
        <taxon>Planctomycetia</taxon>
        <taxon>Gemmatales</taxon>
        <taxon>Gemmataceae</taxon>
        <taxon>Gemmata</taxon>
    </lineage>
</organism>
<dbReference type="Proteomes" id="UP000464178">
    <property type="component" value="Chromosome"/>
</dbReference>
<accession>A0A6P2DDM8</accession>
<name>A0A6P2DDM8_9BACT</name>
<reference evidence="2 3" key="1">
    <citation type="submission" date="2019-05" db="EMBL/GenBank/DDBJ databases">
        <authorList>
            <consortium name="Science for Life Laboratories"/>
        </authorList>
    </citation>
    <scope>NUCLEOTIDE SEQUENCE [LARGE SCALE GENOMIC DNA]</scope>
    <source>
        <strain evidence="2">Soil9</strain>
    </source>
</reference>
<dbReference type="KEGG" id="gms:SOIL9_82480"/>
<proteinExistence type="predicted"/>
<evidence type="ECO:0000313" key="2">
    <source>
        <dbReference type="EMBL" id="VTS00247.1"/>
    </source>
</evidence>
<evidence type="ECO:0000313" key="3">
    <source>
        <dbReference type="Proteomes" id="UP000464178"/>
    </source>
</evidence>
<dbReference type="SUPFAM" id="SSF53756">
    <property type="entry name" value="UDP-Glycosyltransferase/glycogen phosphorylase"/>
    <property type="match status" value="1"/>
</dbReference>
<feature type="region of interest" description="Disordered" evidence="1">
    <location>
        <begin position="63"/>
        <end position="116"/>
    </location>
</feature>
<dbReference type="AlphaFoldDB" id="A0A6P2DDM8"/>
<evidence type="ECO:0000256" key="1">
    <source>
        <dbReference type="SAM" id="MobiDB-lite"/>
    </source>
</evidence>
<dbReference type="Gene3D" id="3.40.50.2000">
    <property type="entry name" value="Glycogen Phosphorylase B"/>
    <property type="match status" value="1"/>
</dbReference>
<dbReference type="RefSeq" id="WP_162672116.1">
    <property type="nucleotide sequence ID" value="NZ_LR593886.1"/>
</dbReference>
<evidence type="ECO:0008006" key="4">
    <source>
        <dbReference type="Google" id="ProtNLM"/>
    </source>
</evidence>
<dbReference type="GO" id="GO:0016740">
    <property type="term" value="F:transferase activity"/>
    <property type="evidence" value="ECO:0007669"/>
    <property type="project" value="UniProtKB-KW"/>
</dbReference>
<feature type="compositionally biased region" description="Polar residues" evidence="1">
    <location>
        <begin position="84"/>
        <end position="94"/>
    </location>
</feature>
<sequence>MPDPAPLIVFSDDWGRHPSSCQHLISKLLPHRRVVWVNTIGTRPPGLNWSTVTRGMGKLRQWVKQPTPPAPLPEGKGEKELSTDAVSSPAESRASSPFPSGRGAGGGGSPPSPLILNPKMWPSFRSRFARGLNRRLLTRALKSVADTLPEPPVVVTTIPLVADLVGRFRVARWVYYCVDDFSVWPGLDGRTMRDMEAELVPKMDVTIAVSETLQAHLAQWGRSACLLTHGVDLDFWRAPQPSGVPASLRELATMPEPLVAYWGVIDRRTDLAFVKYLGEAMTAGTILFAGPHDAPDPELLRLPRVRSLPPIPFADLPALAARASVLIAPYADLPVTRAMQPLKLKEYIATGKPVVVRRLPATAEWTDCVDVVGSPEAFTRAVLVRLATGTPESQLVARVRLKNEGWSAKAELFARWIDGK</sequence>
<keyword evidence="2" id="KW-0808">Transferase</keyword>
<keyword evidence="3" id="KW-1185">Reference proteome</keyword>
<dbReference type="Gene3D" id="3.40.50.11010">
    <property type="match status" value="1"/>
</dbReference>
<protein>
    <recommendedName>
        <fullName evidence="4">Glycosyltransferase subfamily 4-like N-terminal domain-containing protein</fullName>
    </recommendedName>
</protein>
<dbReference type="EMBL" id="LR593886">
    <property type="protein sequence ID" value="VTS00247.1"/>
    <property type="molecule type" value="Genomic_DNA"/>
</dbReference>
<gene>
    <name evidence="2" type="ORF">SOIL9_82480</name>
</gene>